<dbReference type="EMBL" id="KE148162">
    <property type="protein sequence ID" value="EPE04171.1"/>
    <property type="molecule type" value="Genomic_DNA"/>
</dbReference>
<accession>S3BXJ1</accession>
<feature type="transmembrane region" description="Helical" evidence="1">
    <location>
        <begin position="86"/>
        <end position="109"/>
    </location>
</feature>
<proteinExistence type="predicted"/>
<keyword evidence="1" id="KW-1133">Transmembrane helix</keyword>
<feature type="transmembrane region" description="Helical" evidence="1">
    <location>
        <begin position="143"/>
        <end position="162"/>
    </location>
</feature>
<keyword evidence="3" id="KW-1185">Reference proteome</keyword>
<dbReference type="VEuPathDB" id="FungiDB:F503_04686"/>
<dbReference type="OMA" id="FWLWIFI"/>
<dbReference type="eggNOG" id="ENOG502RZTE">
    <property type="taxonomic scope" value="Eukaryota"/>
</dbReference>
<dbReference type="Proteomes" id="UP000016923">
    <property type="component" value="Unassembled WGS sequence"/>
</dbReference>
<keyword evidence="1" id="KW-0472">Membrane</keyword>
<feature type="transmembrane region" description="Helical" evidence="1">
    <location>
        <begin position="56"/>
        <end position="79"/>
    </location>
</feature>
<dbReference type="HOGENOM" id="CLU_113779_0_0_1"/>
<protein>
    <submittedName>
        <fullName evidence="2">Increased loss of mitochondrial dna protein 1</fullName>
    </submittedName>
</protein>
<dbReference type="InterPro" id="IPR018815">
    <property type="entry name" value="Incr_loss_mito_DNA_1"/>
</dbReference>
<evidence type="ECO:0000313" key="3">
    <source>
        <dbReference type="Proteomes" id="UP000016923"/>
    </source>
</evidence>
<name>S3BXJ1_OPHP1</name>
<evidence type="ECO:0000313" key="2">
    <source>
        <dbReference type="EMBL" id="EPE04171.1"/>
    </source>
</evidence>
<evidence type="ECO:0000256" key="1">
    <source>
        <dbReference type="SAM" id="Phobius"/>
    </source>
</evidence>
<dbReference type="OrthoDB" id="5299849at2759"/>
<dbReference type="Pfam" id="PF10311">
    <property type="entry name" value="Ilm1"/>
    <property type="match status" value="1"/>
</dbReference>
<organism evidence="2 3">
    <name type="scientific">Ophiostoma piceae (strain UAMH 11346)</name>
    <name type="common">Sap stain fungus</name>
    <dbReference type="NCBI Taxonomy" id="1262450"/>
    <lineage>
        <taxon>Eukaryota</taxon>
        <taxon>Fungi</taxon>
        <taxon>Dikarya</taxon>
        <taxon>Ascomycota</taxon>
        <taxon>Pezizomycotina</taxon>
        <taxon>Sordariomycetes</taxon>
        <taxon>Sordariomycetidae</taxon>
        <taxon>Ophiostomatales</taxon>
        <taxon>Ophiostomataceae</taxon>
        <taxon>Ophiostoma</taxon>
    </lineage>
</organism>
<sequence length="182" mass="20686">MALISARTIITSLSFFHLTLGFFFLTSPVSLADQSLVYVVGDAMGMPTTPGFDVPSPALAFLAVILAFMGISDIATLSLPEEAGMVHYWGTQAPVRVLLSMVSVFYTFFFSESRWHGKKPRAYSSHPTYAQTGFAGDLLKNRVFFTFMFLEMVSWFWLWVTLREEHTEVLRRKARRRSQSYN</sequence>
<dbReference type="AlphaFoldDB" id="S3BXJ1"/>
<reference evidence="2 3" key="1">
    <citation type="journal article" date="2013" name="BMC Genomics">
        <title>The genome and transcriptome of the pine saprophyte Ophiostoma piceae, and a comparison with the bark beetle-associated pine pathogen Grosmannia clavigera.</title>
        <authorList>
            <person name="Haridas S."/>
            <person name="Wang Y."/>
            <person name="Lim L."/>
            <person name="Massoumi Alamouti S."/>
            <person name="Jackman S."/>
            <person name="Docking R."/>
            <person name="Robertson G."/>
            <person name="Birol I."/>
            <person name="Bohlmann J."/>
            <person name="Breuil C."/>
        </authorList>
    </citation>
    <scope>NUCLEOTIDE SEQUENCE [LARGE SCALE GENOMIC DNA]</scope>
    <source>
        <strain evidence="2 3">UAMH 11346</strain>
    </source>
</reference>
<gene>
    <name evidence="2" type="ORF">F503_04686</name>
</gene>
<keyword evidence="1" id="KW-0812">Transmembrane</keyword>
<dbReference type="PANTHER" id="PTHR28029:SF1">
    <property type="entry name" value="PROTEIN ILM1"/>
    <property type="match status" value="1"/>
</dbReference>
<dbReference type="PANTHER" id="PTHR28029">
    <property type="entry name" value="PROTEIN ILM1"/>
    <property type="match status" value="1"/>
</dbReference>